<evidence type="ECO:0000256" key="2">
    <source>
        <dbReference type="SAM" id="Phobius"/>
    </source>
</evidence>
<proteinExistence type="predicted"/>
<feature type="transmembrane region" description="Helical" evidence="2">
    <location>
        <begin position="33"/>
        <end position="53"/>
    </location>
</feature>
<reference evidence="4" key="1">
    <citation type="journal article" date="2019" name="Int. J. Syst. Evol. Microbiol.">
        <title>The Global Catalogue of Microorganisms (GCM) 10K type strain sequencing project: providing services to taxonomists for standard genome sequencing and annotation.</title>
        <authorList>
            <consortium name="The Broad Institute Genomics Platform"/>
            <consortium name="The Broad Institute Genome Sequencing Center for Infectious Disease"/>
            <person name="Wu L."/>
            <person name="Ma J."/>
        </authorList>
    </citation>
    <scope>NUCLEOTIDE SEQUENCE [LARGE SCALE GENOMIC DNA]</scope>
    <source>
        <strain evidence="4">JCM 13006</strain>
    </source>
</reference>
<keyword evidence="4" id="KW-1185">Reference proteome</keyword>
<feature type="region of interest" description="Disordered" evidence="1">
    <location>
        <begin position="53"/>
        <end position="143"/>
    </location>
</feature>
<dbReference type="InterPro" id="IPR006311">
    <property type="entry name" value="TAT_signal"/>
</dbReference>
<dbReference type="PROSITE" id="PS51318">
    <property type="entry name" value="TAT"/>
    <property type="match status" value="1"/>
</dbReference>
<keyword evidence="2" id="KW-0812">Transmembrane</keyword>
<comment type="caution">
    <text evidence="3">The sequence shown here is derived from an EMBL/GenBank/DDBJ whole genome shotgun (WGS) entry which is preliminary data.</text>
</comment>
<feature type="region of interest" description="Disordered" evidence="1">
    <location>
        <begin position="1"/>
        <end position="32"/>
    </location>
</feature>
<feature type="compositionally biased region" description="Low complexity" evidence="1">
    <location>
        <begin position="71"/>
        <end position="127"/>
    </location>
</feature>
<dbReference type="RefSeq" id="WP_345699775.1">
    <property type="nucleotide sequence ID" value="NZ_BAABIS010000001.1"/>
</dbReference>
<dbReference type="Proteomes" id="UP001501752">
    <property type="component" value="Unassembled WGS sequence"/>
</dbReference>
<gene>
    <name evidence="3" type="ORF">GCM10023235_57440</name>
</gene>
<accession>A0ABP9E8Z3</accession>
<keyword evidence="2" id="KW-0472">Membrane</keyword>
<evidence type="ECO:0000313" key="4">
    <source>
        <dbReference type="Proteomes" id="UP001501752"/>
    </source>
</evidence>
<evidence type="ECO:0000313" key="3">
    <source>
        <dbReference type="EMBL" id="GAA4871075.1"/>
    </source>
</evidence>
<organism evidence="3 4">
    <name type="scientific">Kitasatospora terrestris</name>
    <dbReference type="NCBI Taxonomy" id="258051"/>
    <lineage>
        <taxon>Bacteria</taxon>
        <taxon>Bacillati</taxon>
        <taxon>Actinomycetota</taxon>
        <taxon>Actinomycetes</taxon>
        <taxon>Kitasatosporales</taxon>
        <taxon>Streptomycetaceae</taxon>
        <taxon>Kitasatospora</taxon>
    </lineage>
</organism>
<keyword evidence="2" id="KW-1133">Transmembrane helix</keyword>
<protein>
    <submittedName>
        <fullName evidence="3">Uncharacterized protein</fullName>
    </submittedName>
</protein>
<dbReference type="EMBL" id="BAABIS010000001">
    <property type="protein sequence ID" value="GAA4871075.1"/>
    <property type="molecule type" value="Genomic_DNA"/>
</dbReference>
<evidence type="ECO:0000256" key="1">
    <source>
        <dbReference type="SAM" id="MobiDB-lite"/>
    </source>
</evidence>
<sequence length="302" mass="29584">MSDGWGTDSTPDWTALAEQHEREQSRRKRLRRAGAVAAAVLAVGGVTATAVALGNRAGGGTDGADRLALDATGAPTAPTATAPSPEDGPATPSATGSPSASVSGSASAAPSATKAGKPSASATTTGPAAPPTPPDPLTVISSATTDTAPLSPAALFPAATLSVDGKTWTRLVDGSTSTCWQATTGGLGDVLAAQGCRSLLRVSYVSGTSVVTVGVAVMDTRAQADAAQAAHKGQVQGLVKAGSTAYCTSAGCTNTHAAIGRYGYYTVSGTTKGGTAADPVATAAGPDFAAYVQGQLLARGRR</sequence>
<name>A0ABP9E8Z3_9ACTN</name>